<dbReference type="SUPFAM" id="SSF52047">
    <property type="entry name" value="RNI-like"/>
    <property type="match status" value="1"/>
</dbReference>
<keyword evidence="3" id="KW-1185">Reference proteome</keyword>
<dbReference type="Gene3D" id="1.20.1280.50">
    <property type="match status" value="1"/>
</dbReference>
<proteinExistence type="predicted"/>
<comment type="caution">
    <text evidence="2">The sequence shown here is derived from an EMBL/GenBank/DDBJ whole genome shotgun (WGS) entry which is preliminary data.</text>
</comment>
<dbReference type="InterPro" id="IPR032675">
    <property type="entry name" value="LRR_dom_sf"/>
</dbReference>
<evidence type="ECO:0000256" key="1">
    <source>
        <dbReference type="SAM" id="Coils"/>
    </source>
</evidence>
<evidence type="ECO:0000313" key="2">
    <source>
        <dbReference type="EMBL" id="KAK7053218.1"/>
    </source>
</evidence>
<organism evidence="2 3">
    <name type="scientific">Paramarasmius palmivorus</name>
    <dbReference type="NCBI Taxonomy" id="297713"/>
    <lineage>
        <taxon>Eukaryota</taxon>
        <taxon>Fungi</taxon>
        <taxon>Dikarya</taxon>
        <taxon>Basidiomycota</taxon>
        <taxon>Agaricomycotina</taxon>
        <taxon>Agaricomycetes</taxon>
        <taxon>Agaricomycetidae</taxon>
        <taxon>Agaricales</taxon>
        <taxon>Marasmiineae</taxon>
        <taxon>Marasmiaceae</taxon>
        <taxon>Paramarasmius</taxon>
    </lineage>
</organism>
<accession>A0AAW0DNP2</accession>
<feature type="coiled-coil region" evidence="1">
    <location>
        <begin position="45"/>
        <end position="79"/>
    </location>
</feature>
<dbReference type="AlphaFoldDB" id="A0AAW0DNP2"/>
<protein>
    <recommendedName>
        <fullName evidence="4">F-box domain-containing protein</fullName>
    </recommendedName>
</protein>
<sequence length="563" mass="63741">MAHLILCKKCDEYIGFSTPPALSAHIRVPDYVPSSQERIENLAAIREEEELLEEYDKKISQLREILGTLEEHRVALNQQISQRRSLISALRNIPPEILDEIFACVCEDTRYSLAIPVSSPPPILSISQVSSRWRRTALSRPKLWSSITVDANLAHPRSCDMISTFLRNAGSYPLTLAVHGIEFRPIPSFGEDVVRMLLFELERCEELEINLDWEVLDRILSNHHLSRLSFPHLRVFKDKNYRVIDEASSTTYRVFRDALKRAPNLVELDTPNYYGLDALPFHQLTSLRTDELDSTEALRMIGFCPNLKRLDIFSADPRGLSTFAPVNLPSLKRLSIYTSIYPFSTVSELFSQFAMARLEVLELESSAEEITEHDQSPPLLFSMFQRTSSSLQVLVLDTGDAPLPRTYYTDILQLLPNLKCFTACNALPWTADGLGNGANSEYILHLIQSLTITATSSPQSILVPGLVTLRLMEHNTRMTSDYAAVLLDMAESRVDEVTDSETSMMVVELKYTPWKDAEGNNGALELDHIVNWANDSEITDRVELLAEDGIQCTIRECRGWLCE</sequence>
<dbReference type="Proteomes" id="UP001383192">
    <property type="component" value="Unassembled WGS sequence"/>
</dbReference>
<dbReference type="Gene3D" id="3.80.10.10">
    <property type="entry name" value="Ribonuclease Inhibitor"/>
    <property type="match status" value="1"/>
</dbReference>
<keyword evidence="1" id="KW-0175">Coiled coil</keyword>
<dbReference type="EMBL" id="JAYKXP010000010">
    <property type="protein sequence ID" value="KAK7053218.1"/>
    <property type="molecule type" value="Genomic_DNA"/>
</dbReference>
<reference evidence="2 3" key="1">
    <citation type="submission" date="2024-01" db="EMBL/GenBank/DDBJ databases">
        <title>A draft genome for a cacao thread blight-causing isolate of Paramarasmius palmivorus.</title>
        <authorList>
            <person name="Baruah I.K."/>
            <person name="Bukari Y."/>
            <person name="Amoako-Attah I."/>
            <person name="Meinhardt L.W."/>
            <person name="Bailey B.A."/>
            <person name="Cohen S.P."/>
        </authorList>
    </citation>
    <scope>NUCLEOTIDE SEQUENCE [LARGE SCALE GENOMIC DNA]</scope>
    <source>
        <strain evidence="2 3">GH-12</strain>
    </source>
</reference>
<name>A0AAW0DNP2_9AGAR</name>
<evidence type="ECO:0000313" key="3">
    <source>
        <dbReference type="Proteomes" id="UP001383192"/>
    </source>
</evidence>
<gene>
    <name evidence="2" type="ORF">VNI00_003837</name>
</gene>
<evidence type="ECO:0008006" key="4">
    <source>
        <dbReference type="Google" id="ProtNLM"/>
    </source>
</evidence>